<evidence type="ECO:0000313" key="2">
    <source>
        <dbReference type="EMBL" id="KAH7269269.1"/>
    </source>
</evidence>
<evidence type="ECO:0000256" key="1">
    <source>
        <dbReference type="SAM" id="MobiDB-lite"/>
    </source>
</evidence>
<feature type="region of interest" description="Disordered" evidence="1">
    <location>
        <begin position="94"/>
        <end position="113"/>
    </location>
</feature>
<dbReference type="Proteomes" id="UP000720189">
    <property type="component" value="Unassembled WGS sequence"/>
</dbReference>
<keyword evidence="3" id="KW-1185">Reference proteome</keyword>
<comment type="caution">
    <text evidence="2">The sequence shown here is derived from an EMBL/GenBank/DDBJ whole genome shotgun (WGS) entry which is preliminary data.</text>
</comment>
<dbReference type="GeneID" id="70219217"/>
<dbReference type="RefSeq" id="XP_046056037.1">
    <property type="nucleotide sequence ID" value="XM_046189263.1"/>
</dbReference>
<evidence type="ECO:0008006" key="4">
    <source>
        <dbReference type="Google" id="ProtNLM"/>
    </source>
</evidence>
<accession>A0A9P9KVK8</accession>
<feature type="compositionally biased region" description="Low complexity" evidence="1">
    <location>
        <begin position="99"/>
        <end position="113"/>
    </location>
</feature>
<dbReference type="EMBL" id="JAGMUX010000001">
    <property type="protein sequence ID" value="KAH7269269.1"/>
    <property type="molecule type" value="Genomic_DNA"/>
</dbReference>
<sequence>MAVFTHDIVPDGDLYIVLEDANTLRTIPSVSLRYLNINLPEYKLDPSVVNLPETSSGLELPKVQKKDLEYRFRVSSHHLTLASPMFKKMLDGSWKESAPTGTTPTETTPMDKTPTIVEASSETLDSVTSLSPVAASTSEAPQVSAVREISTTGWDVHAFITVLRIIHGCNRQVPQAVSLSFFIDVAVIVDYYECADAVAIAANLWKQTFLGPTKLPIGGKMSIMWLWITWVFSWPSDFTSAAYREVRNSEGLDHVDTHDLPVAMLLEKLEKKRQWALELFCAKLVTLRAELREGRVGCSHKCRCILLGAIDAAEYDMHQELTTSGPPYSEISIALRSLSRLLMMFGRILIHLIVGTLPKGSEVLLVVAVSRS</sequence>
<evidence type="ECO:0000313" key="3">
    <source>
        <dbReference type="Proteomes" id="UP000720189"/>
    </source>
</evidence>
<name>A0A9P9KVK8_FUSRE</name>
<reference evidence="2" key="1">
    <citation type="journal article" date="2021" name="Nat. Commun.">
        <title>Genetic determinants of endophytism in the Arabidopsis root mycobiome.</title>
        <authorList>
            <person name="Mesny F."/>
            <person name="Miyauchi S."/>
            <person name="Thiergart T."/>
            <person name="Pickel B."/>
            <person name="Atanasova L."/>
            <person name="Karlsson M."/>
            <person name="Huettel B."/>
            <person name="Barry K.W."/>
            <person name="Haridas S."/>
            <person name="Chen C."/>
            <person name="Bauer D."/>
            <person name="Andreopoulos W."/>
            <person name="Pangilinan J."/>
            <person name="LaButti K."/>
            <person name="Riley R."/>
            <person name="Lipzen A."/>
            <person name="Clum A."/>
            <person name="Drula E."/>
            <person name="Henrissat B."/>
            <person name="Kohler A."/>
            <person name="Grigoriev I.V."/>
            <person name="Martin F.M."/>
            <person name="Hacquard S."/>
        </authorList>
    </citation>
    <scope>NUCLEOTIDE SEQUENCE</scope>
    <source>
        <strain evidence="2">MPI-CAGE-AT-0023</strain>
    </source>
</reference>
<protein>
    <recommendedName>
        <fullName evidence="4">BTB domain-containing protein</fullName>
    </recommendedName>
</protein>
<proteinExistence type="predicted"/>
<organism evidence="2 3">
    <name type="scientific">Fusarium redolens</name>
    <dbReference type="NCBI Taxonomy" id="48865"/>
    <lineage>
        <taxon>Eukaryota</taxon>
        <taxon>Fungi</taxon>
        <taxon>Dikarya</taxon>
        <taxon>Ascomycota</taxon>
        <taxon>Pezizomycotina</taxon>
        <taxon>Sordariomycetes</taxon>
        <taxon>Hypocreomycetidae</taxon>
        <taxon>Hypocreales</taxon>
        <taxon>Nectriaceae</taxon>
        <taxon>Fusarium</taxon>
        <taxon>Fusarium redolens species complex</taxon>
    </lineage>
</organism>
<gene>
    <name evidence="2" type="ORF">BKA55DRAFT_531926</name>
</gene>
<dbReference type="AlphaFoldDB" id="A0A9P9KVK8"/>
<dbReference type="OrthoDB" id="5326346at2759"/>